<comment type="caution">
    <text evidence="3">The sequence shown here is derived from an EMBL/GenBank/DDBJ whole genome shotgun (WGS) entry which is preliminary data.</text>
</comment>
<dbReference type="PANTHER" id="PTHR30273:SF2">
    <property type="entry name" value="PROTEIN FECR"/>
    <property type="match status" value="1"/>
</dbReference>
<dbReference type="InterPro" id="IPR032623">
    <property type="entry name" value="FecR_N"/>
</dbReference>
<dbReference type="Gene3D" id="2.60.120.1440">
    <property type="match status" value="1"/>
</dbReference>
<dbReference type="InterPro" id="IPR006860">
    <property type="entry name" value="FecR"/>
</dbReference>
<dbReference type="InterPro" id="IPR012373">
    <property type="entry name" value="Ferrdict_sens_TM"/>
</dbReference>
<proteinExistence type="predicted"/>
<dbReference type="EMBL" id="PRLP01000106">
    <property type="protein sequence ID" value="PPC75251.1"/>
    <property type="molecule type" value="Genomic_DNA"/>
</dbReference>
<gene>
    <name evidence="3" type="ORF">C4K68_21680</name>
</gene>
<organism evidence="3 4">
    <name type="scientific">Proteobacteria bacterium 228</name>
    <dbReference type="NCBI Taxonomy" id="2083153"/>
    <lineage>
        <taxon>Bacteria</taxon>
        <taxon>Pseudomonadati</taxon>
        <taxon>Pseudomonadota</taxon>
    </lineage>
</organism>
<dbReference type="OrthoDB" id="1099576at2"/>
<evidence type="ECO:0000313" key="4">
    <source>
        <dbReference type="Proteomes" id="UP000238196"/>
    </source>
</evidence>
<feature type="domain" description="FecR protein" evidence="1">
    <location>
        <begin position="134"/>
        <end position="227"/>
    </location>
</feature>
<evidence type="ECO:0000259" key="2">
    <source>
        <dbReference type="Pfam" id="PF16220"/>
    </source>
</evidence>
<dbReference type="AlphaFoldDB" id="A0A2S5KKA4"/>
<name>A0A2S5KKA4_9PROT</name>
<dbReference type="PIRSF" id="PIRSF018266">
    <property type="entry name" value="FecR"/>
    <property type="match status" value="1"/>
</dbReference>
<accession>A0A2S5KKA4</accession>
<dbReference type="Pfam" id="PF04773">
    <property type="entry name" value="FecR"/>
    <property type="match status" value="1"/>
</dbReference>
<dbReference type="Proteomes" id="UP000238196">
    <property type="component" value="Unassembled WGS sequence"/>
</dbReference>
<evidence type="ECO:0000313" key="3">
    <source>
        <dbReference type="EMBL" id="PPC75251.1"/>
    </source>
</evidence>
<dbReference type="Pfam" id="PF16220">
    <property type="entry name" value="DUF4880"/>
    <property type="match status" value="1"/>
</dbReference>
<dbReference type="GO" id="GO:0016989">
    <property type="term" value="F:sigma factor antagonist activity"/>
    <property type="evidence" value="ECO:0007669"/>
    <property type="project" value="TreeGrafter"/>
</dbReference>
<protein>
    <submittedName>
        <fullName evidence="3">Iron dicitrate transport regulator FecR</fullName>
    </submittedName>
</protein>
<sequence>MTDTLRHNAIPSRDASASRDAFERLEQAAHWFAILTDDEVSEQDQQRWQQWLQASPANQQAWSKIQRVSRRFESLREDSDRLAVSTVLQGSSQRQLHRRRLLSGLAGVMGVSLCSWLSWRVTPLPQWVAHWSADISTAVGEVASHRLQDGTQLWLGSSSAANVLFDQQQRRLQLLSGDVLIETSHQPDPRLFVVSTAQVRLRPLGTRFSVRAEQGRTTLAVFAGAVECSGLDGRVLAVVRTGQQISLSDAGASAISAAAPYQQSWAAGVLQADDMPLAQLLEELGRYHRVHLGVDPALAELRVMGTFPLDDLPLVLSMLSQSLPLTVSQPLPWWVSLRPAVTL</sequence>
<reference evidence="3 4" key="1">
    <citation type="submission" date="2018-02" db="EMBL/GenBank/DDBJ databases">
        <title>novel marine gammaproteobacteria from coastal saline agro ecosystem.</title>
        <authorList>
            <person name="Krishnan R."/>
            <person name="Ramesh Kumar N."/>
        </authorList>
    </citation>
    <scope>NUCLEOTIDE SEQUENCE [LARGE SCALE GENOMIC DNA]</scope>
    <source>
        <strain evidence="3 4">228</strain>
    </source>
</reference>
<evidence type="ECO:0000259" key="1">
    <source>
        <dbReference type="Pfam" id="PF04773"/>
    </source>
</evidence>
<feature type="domain" description="FecR N-terminal" evidence="2">
    <location>
        <begin position="26"/>
        <end position="68"/>
    </location>
</feature>
<dbReference type="PANTHER" id="PTHR30273">
    <property type="entry name" value="PERIPLASMIC SIGNAL SENSOR AND SIGMA FACTOR ACTIVATOR FECR-RELATED"/>
    <property type="match status" value="1"/>
</dbReference>